<accession>A0A5E4R0U9</accession>
<proteinExistence type="predicted"/>
<keyword evidence="2" id="KW-1185">Reference proteome</keyword>
<evidence type="ECO:0000313" key="2">
    <source>
        <dbReference type="Proteomes" id="UP000324832"/>
    </source>
</evidence>
<dbReference type="EMBL" id="FZQP02006782">
    <property type="protein sequence ID" value="VVD03559.1"/>
    <property type="molecule type" value="Genomic_DNA"/>
</dbReference>
<dbReference type="Proteomes" id="UP000324832">
    <property type="component" value="Unassembled WGS sequence"/>
</dbReference>
<organism evidence="1 2">
    <name type="scientific">Leptidea sinapis</name>
    <dbReference type="NCBI Taxonomy" id="189913"/>
    <lineage>
        <taxon>Eukaryota</taxon>
        <taxon>Metazoa</taxon>
        <taxon>Ecdysozoa</taxon>
        <taxon>Arthropoda</taxon>
        <taxon>Hexapoda</taxon>
        <taxon>Insecta</taxon>
        <taxon>Pterygota</taxon>
        <taxon>Neoptera</taxon>
        <taxon>Endopterygota</taxon>
        <taxon>Lepidoptera</taxon>
        <taxon>Glossata</taxon>
        <taxon>Ditrysia</taxon>
        <taxon>Papilionoidea</taxon>
        <taxon>Pieridae</taxon>
        <taxon>Dismorphiinae</taxon>
        <taxon>Leptidea</taxon>
    </lineage>
</organism>
<dbReference type="AlphaFoldDB" id="A0A5E4R0U9"/>
<name>A0A5E4R0U9_9NEOP</name>
<gene>
    <name evidence="1" type="ORF">LSINAPIS_LOCUS13534</name>
</gene>
<reference evidence="1 2" key="1">
    <citation type="submission" date="2017-07" db="EMBL/GenBank/DDBJ databases">
        <authorList>
            <person name="Talla V."/>
            <person name="Backstrom N."/>
        </authorList>
    </citation>
    <scope>NUCLEOTIDE SEQUENCE [LARGE SCALE GENOMIC DNA]</scope>
</reference>
<protein>
    <submittedName>
        <fullName evidence="1">Uncharacterized protein</fullName>
    </submittedName>
</protein>
<evidence type="ECO:0000313" key="1">
    <source>
        <dbReference type="EMBL" id="VVD03559.1"/>
    </source>
</evidence>
<sequence>MASDSDKTSVNHNLDGSLKSNKKQAFSILKVSKKVATLNDTQHKTCLKLDASKLTLALGINVERKT</sequence>